<evidence type="ECO:0000313" key="6">
    <source>
        <dbReference type="Proteomes" id="UP000314980"/>
    </source>
</evidence>
<feature type="domain" description="CUB" evidence="4">
    <location>
        <begin position="163"/>
        <end position="276"/>
    </location>
</feature>
<dbReference type="Pfam" id="PF00431">
    <property type="entry name" value="CUB"/>
    <property type="match status" value="2"/>
</dbReference>
<evidence type="ECO:0000256" key="3">
    <source>
        <dbReference type="PROSITE-ProRule" id="PRU00059"/>
    </source>
</evidence>
<protein>
    <recommendedName>
        <fullName evidence="4">CUB domain-containing protein</fullName>
    </recommendedName>
</protein>
<comment type="caution">
    <text evidence="3">Lacks conserved residue(s) required for the propagation of feature annotation.</text>
</comment>
<keyword evidence="6" id="KW-1185">Reference proteome</keyword>
<evidence type="ECO:0000256" key="1">
    <source>
        <dbReference type="ARBA" id="ARBA00022737"/>
    </source>
</evidence>
<dbReference type="AlphaFoldDB" id="A0A4W6DZJ2"/>
<dbReference type="InterPro" id="IPR035914">
    <property type="entry name" value="Sperma_CUB_dom_sf"/>
</dbReference>
<accession>A0A4W6DZJ2</accession>
<dbReference type="SMART" id="SM00042">
    <property type="entry name" value="CUB"/>
    <property type="match status" value="2"/>
</dbReference>
<dbReference type="CDD" id="cd00041">
    <property type="entry name" value="CUB"/>
    <property type="match status" value="2"/>
</dbReference>
<dbReference type="GeneTree" id="ENSGT00940000155299"/>
<reference evidence="5" key="3">
    <citation type="submission" date="2025-09" db="UniProtKB">
        <authorList>
            <consortium name="Ensembl"/>
        </authorList>
    </citation>
    <scope>IDENTIFICATION</scope>
</reference>
<name>A0A4W6DZJ2_LATCA</name>
<sequence length="326" mass="35852">MTSSSNFLWIRFRSDSSVSRAGSGLFILLVRYLHLHTCDMTSCLSCGGTLSGTGQLRSPYHPNAYPHNKVCEWVINQPQGYVVTLNFLSFDVEGGSCRFDFVRDGSLSSSPLLGKFCGIQIPPRLQSTQRSMYIKFKTDSSVSNHGFEAAYSSALEGEREDFLPGLKKNPSGTITSPGHPTNYPHGANCTWYISVTPGNLIRLSFESFNLEYHLNCNYDYVEVYDNGTVQTGTKIGRYCGRSVPPSITSTDNLMTLLFVSDASLATEGFSASYISINATTGTQETGQTILWQILVDIFGTIRNNKVMVEDVSPLIPDAKTTEINSS</sequence>
<dbReference type="Ensembl" id="ENSLCAT00010032222.1">
    <property type="protein sequence ID" value="ENSLCAP00010031508.1"/>
    <property type="gene ID" value="ENSLCAG00010014788.1"/>
</dbReference>
<keyword evidence="1" id="KW-0677">Repeat</keyword>
<dbReference type="FunFam" id="2.60.120.290:FF:000013">
    <property type="entry name" value="Membrane frizzled-related protein"/>
    <property type="match status" value="1"/>
</dbReference>
<dbReference type="FunFam" id="2.60.120.290:FF:000005">
    <property type="entry name" value="Procollagen C-endopeptidase enhancer 1"/>
    <property type="match status" value="1"/>
</dbReference>
<organism evidence="5 6">
    <name type="scientific">Lates calcarifer</name>
    <name type="common">Barramundi</name>
    <name type="synonym">Holocentrus calcarifer</name>
    <dbReference type="NCBI Taxonomy" id="8187"/>
    <lineage>
        <taxon>Eukaryota</taxon>
        <taxon>Metazoa</taxon>
        <taxon>Chordata</taxon>
        <taxon>Craniata</taxon>
        <taxon>Vertebrata</taxon>
        <taxon>Euteleostomi</taxon>
        <taxon>Actinopterygii</taxon>
        <taxon>Neopterygii</taxon>
        <taxon>Teleostei</taxon>
        <taxon>Neoteleostei</taxon>
        <taxon>Acanthomorphata</taxon>
        <taxon>Carangaria</taxon>
        <taxon>Carangaria incertae sedis</taxon>
        <taxon>Centropomidae</taxon>
        <taxon>Lates</taxon>
    </lineage>
</organism>
<keyword evidence="2" id="KW-1015">Disulfide bond</keyword>
<evidence type="ECO:0000256" key="2">
    <source>
        <dbReference type="ARBA" id="ARBA00023157"/>
    </source>
</evidence>
<dbReference type="SUPFAM" id="SSF49854">
    <property type="entry name" value="Spermadhesin, CUB domain"/>
    <property type="match status" value="2"/>
</dbReference>
<evidence type="ECO:0000313" key="5">
    <source>
        <dbReference type="Ensembl" id="ENSLCAP00010031508.1"/>
    </source>
</evidence>
<dbReference type="InterPro" id="IPR000859">
    <property type="entry name" value="CUB_dom"/>
</dbReference>
<feature type="domain" description="CUB" evidence="4">
    <location>
        <begin position="38"/>
        <end position="154"/>
    </location>
</feature>
<dbReference type="Proteomes" id="UP000314980">
    <property type="component" value="Unassembled WGS sequence"/>
</dbReference>
<reference evidence="6" key="1">
    <citation type="submission" date="2015-09" db="EMBL/GenBank/DDBJ databases">
        <authorList>
            <person name="Sai Rama Sridatta P."/>
        </authorList>
    </citation>
    <scope>NUCLEOTIDE SEQUENCE [LARGE SCALE GENOMIC DNA]</scope>
</reference>
<reference evidence="5" key="2">
    <citation type="submission" date="2025-08" db="UniProtKB">
        <authorList>
            <consortium name="Ensembl"/>
        </authorList>
    </citation>
    <scope>IDENTIFICATION</scope>
</reference>
<proteinExistence type="predicted"/>
<dbReference type="PANTHER" id="PTHR24251">
    <property type="entry name" value="OVOCHYMASE-RELATED"/>
    <property type="match status" value="1"/>
</dbReference>
<dbReference type="PROSITE" id="PS01180">
    <property type="entry name" value="CUB"/>
    <property type="match status" value="2"/>
</dbReference>
<evidence type="ECO:0000259" key="4">
    <source>
        <dbReference type="PROSITE" id="PS01180"/>
    </source>
</evidence>
<dbReference type="Gene3D" id="2.60.120.290">
    <property type="entry name" value="Spermadhesin, CUB domain"/>
    <property type="match status" value="2"/>
</dbReference>